<name>A0AAE1V8G4_9SOLA</name>
<evidence type="ECO:0000313" key="3">
    <source>
        <dbReference type="Proteomes" id="UP001291623"/>
    </source>
</evidence>
<gene>
    <name evidence="2" type="ORF">RND71_021681</name>
</gene>
<dbReference type="Proteomes" id="UP001291623">
    <property type="component" value="Unassembled WGS sequence"/>
</dbReference>
<keyword evidence="1" id="KW-0732">Signal</keyword>
<protein>
    <submittedName>
        <fullName evidence="2">Uncharacterized protein</fullName>
    </submittedName>
</protein>
<evidence type="ECO:0000256" key="1">
    <source>
        <dbReference type="SAM" id="SignalP"/>
    </source>
</evidence>
<reference evidence="2" key="1">
    <citation type="submission" date="2023-12" db="EMBL/GenBank/DDBJ databases">
        <title>Genome assembly of Anisodus tanguticus.</title>
        <authorList>
            <person name="Wang Y.-J."/>
        </authorList>
    </citation>
    <scope>NUCLEOTIDE SEQUENCE</scope>
    <source>
        <strain evidence="2">KB-2021</strain>
        <tissue evidence="2">Leaf</tissue>
    </source>
</reference>
<organism evidence="2 3">
    <name type="scientific">Anisodus tanguticus</name>
    <dbReference type="NCBI Taxonomy" id="243964"/>
    <lineage>
        <taxon>Eukaryota</taxon>
        <taxon>Viridiplantae</taxon>
        <taxon>Streptophyta</taxon>
        <taxon>Embryophyta</taxon>
        <taxon>Tracheophyta</taxon>
        <taxon>Spermatophyta</taxon>
        <taxon>Magnoliopsida</taxon>
        <taxon>eudicotyledons</taxon>
        <taxon>Gunneridae</taxon>
        <taxon>Pentapetalae</taxon>
        <taxon>asterids</taxon>
        <taxon>lamiids</taxon>
        <taxon>Solanales</taxon>
        <taxon>Solanaceae</taxon>
        <taxon>Solanoideae</taxon>
        <taxon>Hyoscyameae</taxon>
        <taxon>Anisodus</taxon>
    </lineage>
</organism>
<sequence>MAKFLALLIVLFVAIASDKRVVPVVYGKQCVGDIGYNVCTPIKSDRCMPLCIQATGAHISTATCMIHSDGSSYCECVWKCSKHIHEETQLKITTTPAPAPY</sequence>
<dbReference type="AlphaFoldDB" id="A0AAE1V8G4"/>
<comment type="caution">
    <text evidence="2">The sequence shown here is derived from an EMBL/GenBank/DDBJ whole genome shotgun (WGS) entry which is preliminary data.</text>
</comment>
<dbReference type="EMBL" id="JAVYJV010000011">
    <property type="protein sequence ID" value="KAK4359452.1"/>
    <property type="molecule type" value="Genomic_DNA"/>
</dbReference>
<proteinExistence type="predicted"/>
<accession>A0AAE1V8G4</accession>
<keyword evidence="3" id="KW-1185">Reference proteome</keyword>
<feature type="signal peptide" evidence="1">
    <location>
        <begin position="1"/>
        <end position="16"/>
    </location>
</feature>
<feature type="chain" id="PRO_5042248206" evidence="1">
    <location>
        <begin position="17"/>
        <end position="101"/>
    </location>
</feature>
<evidence type="ECO:0000313" key="2">
    <source>
        <dbReference type="EMBL" id="KAK4359452.1"/>
    </source>
</evidence>